<evidence type="ECO:0000313" key="2">
    <source>
        <dbReference type="Proteomes" id="UP001230649"/>
    </source>
</evidence>
<keyword evidence="2" id="KW-1185">Reference proteome</keyword>
<protein>
    <submittedName>
        <fullName evidence="1">Uncharacterized protein</fullName>
    </submittedName>
</protein>
<dbReference type="Proteomes" id="UP001230649">
    <property type="component" value="Unassembled WGS sequence"/>
</dbReference>
<organism evidence="1 2">
    <name type="scientific">Naganishia adeliensis</name>
    <dbReference type="NCBI Taxonomy" id="92952"/>
    <lineage>
        <taxon>Eukaryota</taxon>
        <taxon>Fungi</taxon>
        <taxon>Dikarya</taxon>
        <taxon>Basidiomycota</taxon>
        <taxon>Agaricomycotina</taxon>
        <taxon>Tremellomycetes</taxon>
        <taxon>Filobasidiales</taxon>
        <taxon>Filobasidiaceae</taxon>
        <taxon>Naganishia</taxon>
    </lineage>
</organism>
<comment type="caution">
    <text evidence="1">The sequence shown here is derived from an EMBL/GenBank/DDBJ whole genome shotgun (WGS) entry which is preliminary data.</text>
</comment>
<accession>A0ACC2VQL7</accession>
<reference evidence="1" key="1">
    <citation type="submission" date="2023-04" db="EMBL/GenBank/DDBJ databases">
        <title>Draft Genome sequencing of Naganishia species isolated from polar environments using Oxford Nanopore Technology.</title>
        <authorList>
            <person name="Leo P."/>
            <person name="Venkateswaran K."/>
        </authorList>
    </citation>
    <scope>NUCLEOTIDE SEQUENCE</scope>
    <source>
        <strain evidence="1">MNA-CCFEE 5262</strain>
    </source>
</reference>
<name>A0ACC2VQL7_9TREE</name>
<gene>
    <name evidence="1" type="ORF">QFC20_005240</name>
</gene>
<dbReference type="EMBL" id="JASBWS010000070">
    <property type="protein sequence ID" value="KAJ9101359.1"/>
    <property type="molecule type" value="Genomic_DNA"/>
</dbReference>
<evidence type="ECO:0000313" key="1">
    <source>
        <dbReference type="EMBL" id="KAJ9101359.1"/>
    </source>
</evidence>
<proteinExistence type="predicted"/>
<sequence>MATQKDEPPPFLRVKLVDIQITQSPPLASFAHAYRSPIPNGATSFPIGTLPTRVPLIKIFGATPRGQSVSVNVHGVWPYFFVDYPQGRSLNPESVHRYTHRLANSLNAALCQSLRQDSYGDQGKPAAGALNTNTLHVASVVLVKGVPFYGYHVGYEYYLKVSLVTPSHVYRAVGLLAGGGVMGTRFACYESHLASKLQFMIDFDLYGCGWVDLDGGLFREPLPEGDPFDPTDGVYTSLTVPAANVHAEEPLPGKSTWDALEIDICPYHILNRRRLKPRYLHDSLREFLHPDTIDRDAKHVRSVRELWEEESARRVSKGLPPREGMIPSADGKLVRVGPSQEDKEWRGGDWDASERWWQMLQWRVGEERREKGYVKMQYENLGKPRVREQAQWDKWIMTTFESVEAGWPQSRMSVRKPGQTQVFRPVDPSSPLKPTQEPEMLTELVDPDEPNPFDVIYTSQRPPSFKEEVDVEVDVKEVERIGTQAAWRQEEKIAQDELEGRATPKGKTGFDELHDDILDHIRGDDDDDPDSFEFSSKLTQMHSQRKQNTLLRTPGKTQRWDKTMSNTPVQHSVPFTPSKLRQVATPTKQGKGDNPYYPESGGSNSSKRGSSPVKTHVVKNLFARNRPSPNERNLGPRRESGVPLRNPFIEGSREQALDAGDVFMSDETIIPAKDMGLAQNEVDLVASRATMDGDLDGDSDDAEAGLDREPVGLDGPQAQIVDPLVQTTGIKRHRESWDDGLEPTFKDDVVSKLEPTVRNSALKATAASKPAPTPYLAPTYVSQVPKSRKRVRIMSQEPVAEPTRSGETVASDTISTNSEDPANHTITNSWKYVPPPISRADMIETLEEYDQPFVVYQQPHFSVHTDVPNKAKSFGTDVHHLAYDGVAQLEPFEFEALPRRKPEPRKGKRKPPEAVRHWAYVPVPPDKKSVMEWLKKDTAEREAKLLDTKTKEASQWGGPTQLNRYGFAVSQKKRNSNSHRERQAMSTLALEVFATSRLRLLPDPEQDAITAVFYCLQDEQIDLPDYQGKEGYHVGMIALQDKRLDPGRISLPEVEVTYVEDELELMNHIIDKVREWNPDILAGWEVHSSSWGYLSQRLHNQFGMDLADEISRVKSVTSHGRGFGNYDRTHTSTFKVSGRHVFNIWRVLRGELNLLGYSFENVAFHLLRQRFPHYSASTLTAWFKSKYPMHVDKVLRYFIDKTIMYIEMMDAAEITTKNAEFARVFGVDFASVMSRGSQFKVESFMFRIAKPESFVLISPSRESVGKQNAAEAQPLIFEPQSKFYVDPVLVLDFQSLYPSVMIGYNYCYSTCLGRVERFKGASKLGWMDMVLPPGELELLQNHVSISPNGIIYAKQHLRRSLLAKMLSEILDTRVMVKQGMKAAKGDKALLQVLNARQLGLKLMANVTYGYTGASFSGRMPCVEIADSIVQTGRETLEKAIKQIEMNPAWKAEVVYGDTDSLFVHLPGRTKDQAFRIGNEIADAVTSVNPRPVKLKFEKVYTKSLLMAKKRYVGFKYESIDETEPGFDAKGIETVRRDGFPAGQKMVESVIKELFRSQDISRIKDYCTTQWRKLLEGKVSIQDFTLAKEVKLGSYSERGPPPPGVMVASRKLIEDPRAEAEYGERVPYVITNGEGSRLVDRAMAPEELLNNRDLKLDAEYYIRRQLIPPLNRILNLIGVDCETWYNAMPKRQLASNQHRYQSRQNQQQRGMGRTLDTAFSSIHCLVCGQINQKQGLELNVCERCRKDENISFTLHTLLSRLHLAESRVISAQRICASCSSTPISDEAAWDLDDVAGIPKLVDALQQRHDNVPVRSGKEAKARRPVGKIPPEVIEID</sequence>